<feature type="region of interest" description="Disordered" evidence="1">
    <location>
        <begin position="117"/>
        <end position="147"/>
    </location>
</feature>
<feature type="compositionally biased region" description="Low complexity" evidence="1">
    <location>
        <begin position="129"/>
        <end position="141"/>
    </location>
</feature>
<evidence type="ECO:0000256" key="1">
    <source>
        <dbReference type="SAM" id="MobiDB-lite"/>
    </source>
</evidence>
<comment type="caution">
    <text evidence="2">The sequence shown here is derived from an EMBL/GenBank/DDBJ whole genome shotgun (WGS) entry which is preliminary data.</text>
</comment>
<evidence type="ECO:0008006" key="4">
    <source>
        <dbReference type="Google" id="ProtNLM"/>
    </source>
</evidence>
<reference evidence="2 3" key="1">
    <citation type="journal article" date="2018" name="Front. Plant Sci.">
        <title>Red Clover (Trifolium pratense) and Zigzag Clover (T. medium) - A Picture of Genomic Similarities and Differences.</title>
        <authorList>
            <person name="Dluhosova J."/>
            <person name="Istvanek J."/>
            <person name="Nedelnik J."/>
            <person name="Repkova J."/>
        </authorList>
    </citation>
    <scope>NUCLEOTIDE SEQUENCE [LARGE SCALE GENOMIC DNA]</scope>
    <source>
        <strain evidence="3">cv. 10/8</strain>
        <tissue evidence="2">Leaf</tissue>
    </source>
</reference>
<dbReference type="InterPro" id="IPR021109">
    <property type="entry name" value="Peptidase_aspartic_dom_sf"/>
</dbReference>
<dbReference type="PANTHER" id="PTHR33067">
    <property type="entry name" value="RNA-DIRECTED DNA POLYMERASE-RELATED"/>
    <property type="match status" value="1"/>
</dbReference>
<dbReference type="AlphaFoldDB" id="A0A392M5Z2"/>
<evidence type="ECO:0000313" key="3">
    <source>
        <dbReference type="Proteomes" id="UP000265520"/>
    </source>
</evidence>
<proteinExistence type="predicted"/>
<feature type="region of interest" description="Disordered" evidence="1">
    <location>
        <begin position="508"/>
        <end position="543"/>
    </location>
</feature>
<sequence length="543" mass="62920">MRIQHRMHLDASAGGSINSKTAEEVKELIEQMCQNEYNISNERTSKPAGILQLDNETAYQKEIDLLKRKLEKSTLGAEVKKVQETCDFCHGNHPNGYCVPEGISDEEYAKYMGRQGPYSGWGNQNPRWNQNSAQGAQQPQQPRKPSPLEEAFNQFVKISQTNFENMQATTVNQGASIKNLETQIGQLTKLITNFSKDYAGNTIDNPTREECKAAGERMEKTRVKREKDEKELRQFQKWFKQLGMTLEEAYDEFMEELEEFYEENTVRELNQESNLPIKRKDPGTFIIPFCIGKVQGKALCSSINLMPLQYARKWEIGKLDTDCGKNIVLADQSVIRPSGTLKDVIIKVKNLLFPVDFTVVDIEEDTEVPIILGRPFLATSCAVIDMEKEELKLRMGDEEQLIYIQGRNDWCCRIEYKEPKNPGWRMKVTTEELEEWMAELDLNKKSYPPAIIVDDVKKEDLWVRRWNRFRKVAVRSTPGIHDTPIKKAPRPNMKIRFRKITDNSKEPAEVKWINIPREPKNEDADKKKRELEARMKTVRTYPR</sequence>
<feature type="compositionally biased region" description="Basic and acidic residues" evidence="1">
    <location>
        <begin position="517"/>
        <end position="535"/>
    </location>
</feature>
<dbReference type="Gene3D" id="2.40.70.10">
    <property type="entry name" value="Acid Proteases"/>
    <property type="match status" value="1"/>
</dbReference>
<dbReference type="EMBL" id="LXQA010002821">
    <property type="protein sequence ID" value="MCH81824.1"/>
    <property type="molecule type" value="Genomic_DNA"/>
</dbReference>
<dbReference type="CDD" id="cd00303">
    <property type="entry name" value="retropepsin_like"/>
    <property type="match status" value="1"/>
</dbReference>
<gene>
    <name evidence="2" type="ORF">A2U01_0002617</name>
</gene>
<accession>A0A392M5Z2</accession>
<organism evidence="2 3">
    <name type="scientific">Trifolium medium</name>
    <dbReference type="NCBI Taxonomy" id="97028"/>
    <lineage>
        <taxon>Eukaryota</taxon>
        <taxon>Viridiplantae</taxon>
        <taxon>Streptophyta</taxon>
        <taxon>Embryophyta</taxon>
        <taxon>Tracheophyta</taxon>
        <taxon>Spermatophyta</taxon>
        <taxon>Magnoliopsida</taxon>
        <taxon>eudicotyledons</taxon>
        <taxon>Gunneridae</taxon>
        <taxon>Pentapetalae</taxon>
        <taxon>rosids</taxon>
        <taxon>fabids</taxon>
        <taxon>Fabales</taxon>
        <taxon>Fabaceae</taxon>
        <taxon>Papilionoideae</taxon>
        <taxon>50 kb inversion clade</taxon>
        <taxon>NPAAA clade</taxon>
        <taxon>Hologalegina</taxon>
        <taxon>IRL clade</taxon>
        <taxon>Trifolieae</taxon>
        <taxon>Trifolium</taxon>
    </lineage>
</organism>
<keyword evidence="3" id="KW-1185">Reference proteome</keyword>
<dbReference type="Proteomes" id="UP000265520">
    <property type="component" value="Unassembled WGS sequence"/>
</dbReference>
<dbReference type="PANTHER" id="PTHR33067:SF9">
    <property type="entry name" value="RNA-DIRECTED DNA POLYMERASE"/>
    <property type="match status" value="1"/>
</dbReference>
<protein>
    <recommendedName>
        <fullName evidence="4">Aspartic peptidase DDI1-type domain-containing protein</fullName>
    </recommendedName>
</protein>
<evidence type="ECO:0000313" key="2">
    <source>
        <dbReference type="EMBL" id="MCH81824.1"/>
    </source>
</evidence>
<name>A0A392M5Z2_9FABA</name>